<feature type="transmembrane region" description="Helical" evidence="2">
    <location>
        <begin position="12"/>
        <end position="30"/>
    </location>
</feature>
<dbReference type="PANTHER" id="PTHR37710:SF1">
    <property type="entry name" value="TRANSMEMBRANE PROTEIN"/>
    <property type="match status" value="1"/>
</dbReference>
<feature type="compositionally biased region" description="Basic and acidic residues" evidence="1">
    <location>
        <begin position="211"/>
        <end position="232"/>
    </location>
</feature>
<organism evidence="3 4">
    <name type="scientific">Phtheirospermum japonicum</name>
    <dbReference type="NCBI Taxonomy" id="374723"/>
    <lineage>
        <taxon>Eukaryota</taxon>
        <taxon>Viridiplantae</taxon>
        <taxon>Streptophyta</taxon>
        <taxon>Embryophyta</taxon>
        <taxon>Tracheophyta</taxon>
        <taxon>Spermatophyta</taxon>
        <taxon>Magnoliopsida</taxon>
        <taxon>eudicotyledons</taxon>
        <taxon>Gunneridae</taxon>
        <taxon>Pentapetalae</taxon>
        <taxon>asterids</taxon>
        <taxon>lamiids</taxon>
        <taxon>Lamiales</taxon>
        <taxon>Orobanchaceae</taxon>
        <taxon>Orobanchaceae incertae sedis</taxon>
        <taxon>Phtheirospermum</taxon>
    </lineage>
</organism>
<keyword evidence="2" id="KW-0472">Membrane</keyword>
<dbReference type="EMBL" id="BMAC01000409">
    <property type="protein sequence ID" value="GFP95858.1"/>
    <property type="molecule type" value="Genomic_DNA"/>
</dbReference>
<protein>
    <submittedName>
        <fullName evidence="3">Uncharacterized protein</fullName>
    </submittedName>
</protein>
<feature type="region of interest" description="Disordered" evidence="1">
    <location>
        <begin position="183"/>
        <end position="253"/>
    </location>
</feature>
<comment type="caution">
    <text evidence="3">The sequence shown here is derived from an EMBL/GenBank/DDBJ whole genome shotgun (WGS) entry which is preliminary data.</text>
</comment>
<keyword evidence="4" id="KW-1185">Reference proteome</keyword>
<sequence>MATRAISFMHSFVPFIYIFLYPFLAMTSYIDDRILAFETKAESIFPPSTLLFDKIDGLVSSSETLPDHIDDVFEKIPLLVHRLPFLDRIILWLNYILSILTHLGSRNTSEKEIQVDAVDQLSETSNSNRRINNCTVTEFEPSKAMTCEVIQKSVDRLRFLRNRIKTLDEPHFVDSPMYASYQSANSSPVSDCSDGEAGPFNHPMNYSYKEILLEKGQKEANEGKDEEEKAETAGKNSNEGTTTTDSNEKTKLL</sequence>
<evidence type="ECO:0000256" key="1">
    <source>
        <dbReference type="SAM" id="MobiDB-lite"/>
    </source>
</evidence>
<reference evidence="3" key="1">
    <citation type="submission" date="2020-07" db="EMBL/GenBank/DDBJ databases">
        <title>Ethylene signaling mediates host invasion by parasitic plants.</title>
        <authorList>
            <person name="Yoshida S."/>
        </authorList>
    </citation>
    <scope>NUCLEOTIDE SEQUENCE</scope>
    <source>
        <strain evidence="3">Okayama</strain>
    </source>
</reference>
<keyword evidence="2" id="KW-0812">Transmembrane</keyword>
<evidence type="ECO:0000313" key="4">
    <source>
        <dbReference type="Proteomes" id="UP000653305"/>
    </source>
</evidence>
<name>A0A830CFN5_9LAMI</name>
<keyword evidence="2" id="KW-1133">Transmembrane helix</keyword>
<dbReference type="PANTHER" id="PTHR37710">
    <property type="entry name" value="TRANSMEMBRANE PROTEIN"/>
    <property type="match status" value="1"/>
</dbReference>
<dbReference type="Proteomes" id="UP000653305">
    <property type="component" value="Unassembled WGS sequence"/>
</dbReference>
<feature type="compositionally biased region" description="Polar residues" evidence="1">
    <location>
        <begin position="234"/>
        <end position="245"/>
    </location>
</feature>
<dbReference type="AlphaFoldDB" id="A0A830CFN5"/>
<accession>A0A830CFN5</accession>
<proteinExistence type="predicted"/>
<dbReference type="OrthoDB" id="1939616at2759"/>
<evidence type="ECO:0000313" key="3">
    <source>
        <dbReference type="EMBL" id="GFP95858.1"/>
    </source>
</evidence>
<evidence type="ECO:0000256" key="2">
    <source>
        <dbReference type="SAM" id="Phobius"/>
    </source>
</evidence>
<gene>
    <name evidence="3" type="ORF">PHJA_001730000</name>
</gene>